<reference evidence="1 2" key="3">
    <citation type="journal article" date="2010" name="BMC Genomics">
        <title>Transcriptome sequencing and comparative analysis of cucumber flowers with different sex types.</title>
        <authorList>
            <person name="Guo S."/>
            <person name="Zheng Y."/>
            <person name="Joung J.G."/>
            <person name="Liu S."/>
            <person name="Zhang Z."/>
            <person name="Crasta O.R."/>
            <person name="Sobral B.W."/>
            <person name="Xu Y."/>
            <person name="Huang S."/>
            <person name="Fei Z."/>
        </authorList>
    </citation>
    <scope>NUCLEOTIDE SEQUENCE [LARGE SCALE GENOMIC DNA]</scope>
    <source>
        <strain evidence="2">cv. 9930</strain>
    </source>
</reference>
<sequence>MRMMQTKRRYIDYHMLKPKVLSTKVTKTMKPYNIHQRKESNGDHELTNFKCLSPKKNNIELLPIKPNTTIVVLSPRRAARVEVLKAKFGSTIWKAQQKLQKSNNDSNKYEYVVIGATPKTCSILQEQKRASREALDKMINPVFDFNENLDSMKEFERYWSRAHEVMCNLIILSLCNQFFQ</sequence>
<dbReference type="EMBL" id="CM002926">
    <property type="protein sequence ID" value="KGN50269.1"/>
    <property type="molecule type" value="Genomic_DNA"/>
</dbReference>
<dbReference type="AlphaFoldDB" id="A0A0A0KMZ1"/>
<evidence type="ECO:0000313" key="1">
    <source>
        <dbReference type="EMBL" id="KGN50269.1"/>
    </source>
</evidence>
<evidence type="ECO:0000313" key="2">
    <source>
        <dbReference type="Proteomes" id="UP000029981"/>
    </source>
</evidence>
<reference evidence="1 2" key="1">
    <citation type="journal article" date="2009" name="Nat. Genet.">
        <title>The genome of the cucumber, Cucumis sativus L.</title>
        <authorList>
            <person name="Huang S."/>
            <person name="Li R."/>
            <person name="Zhang Z."/>
            <person name="Li L."/>
            <person name="Gu X."/>
            <person name="Fan W."/>
            <person name="Lucas W.J."/>
            <person name="Wang X."/>
            <person name="Xie B."/>
            <person name="Ni P."/>
            <person name="Ren Y."/>
            <person name="Zhu H."/>
            <person name="Li J."/>
            <person name="Lin K."/>
            <person name="Jin W."/>
            <person name="Fei Z."/>
            <person name="Li G."/>
            <person name="Staub J."/>
            <person name="Kilian A."/>
            <person name="van der Vossen E.A."/>
            <person name="Wu Y."/>
            <person name="Guo J."/>
            <person name="He J."/>
            <person name="Jia Z."/>
            <person name="Ren Y."/>
            <person name="Tian G."/>
            <person name="Lu Y."/>
            <person name="Ruan J."/>
            <person name="Qian W."/>
            <person name="Wang M."/>
            <person name="Huang Q."/>
            <person name="Li B."/>
            <person name="Xuan Z."/>
            <person name="Cao J."/>
            <person name="Asan"/>
            <person name="Wu Z."/>
            <person name="Zhang J."/>
            <person name="Cai Q."/>
            <person name="Bai Y."/>
            <person name="Zhao B."/>
            <person name="Han Y."/>
            <person name="Li Y."/>
            <person name="Li X."/>
            <person name="Wang S."/>
            <person name="Shi Q."/>
            <person name="Liu S."/>
            <person name="Cho W.K."/>
            <person name="Kim J.Y."/>
            <person name="Xu Y."/>
            <person name="Heller-Uszynska K."/>
            <person name="Miao H."/>
            <person name="Cheng Z."/>
            <person name="Zhang S."/>
            <person name="Wu J."/>
            <person name="Yang Y."/>
            <person name="Kang H."/>
            <person name="Li M."/>
            <person name="Liang H."/>
            <person name="Ren X."/>
            <person name="Shi Z."/>
            <person name="Wen M."/>
            <person name="Jian M."/>
            <person name="Yang H."/>
            <person name="Zhang G."/>
            <person name="Yang Z."/>
            <person name="Chen R."/>
            <person name="Liu S."/>
            <person name="Li J."/>
            <person name="Ma L."/>
            <person name="Liu H."/>
            <person name="Zhou Y."/>
            <person name="Zhao J."/>
            <person name="Fang X."/>
            <person name="Li G."/>
            <person name="Fang L."/>
            <person name="Li Y."/>
            <person name="Liu D."/>
            <person name="Zheng H."/>
            <person name="Zhang Y."/>
            <person name="Qin N."/>
            <person name="Li Z."/>
            <person name="Yang G."/>
            <person name="Yang S."/>
            <person name="Bolund L."/>
            <person name="Kristiansen K."/>
            <person name="Zheng H."/>
            <person name="Li S."/>
            <person name="Zhang X."/>
            <person name="Yang H."/>
            <person name="Wang J."/>
            <person name="Sun R."/>
            <person name="Zhang B."/>
            <person name="Jiang S."/>
            <person name="Wang J."/>
            <person name="Du Y."/>
            <person name="Li S."/>
        </authorList>
    </citation>
    <scope>NUCLEOTIDE SEQUENCE [LARGE SCALE GENOMIC DNA]</scope>
    <source>
        <strain evidence="2">cv. 9930</strain>
    </source>
</reference>
<name>A0A0A0KMZ1_CUCSA</name>
<organism evidence="1 2">
    <name type="scientific">Cucumis sativus</name>
    <name type="common">Cucumber</name>
    <dbReference type="NCBI Taxonomy" id="3659"/>
    <lineage>
        <taxon>Eukaryota</taxon>
        <taxon>Viridiplantae</taxon>
        <taxon>Streptophyta</taxon>
        <taxon>Embryophyta</taxon>
        <taxon>Tracheophyta</taxon>
        <taxon>Spermatophyta</taxon>
        <taxon>Magnoliopsida</taxon>
        <taxon>eudicotyledons</taxon>
        <taxon>Gunneridae</taxon>
        <taxon>Pentapetalae</taxon>
        <taxon>rosids</taxon>
        <taxon>fabids</taxon>
        <taxon>Cucurbitales</taxon>
        <taxon>Cucurbitaceae</taxon>
        <taxon>Benincaseae</taxon>
        <taxon>Cucumis</taxon>
    </lineage>
</organism>
<protein>
    <submittedName>
        <fullName evidence="1">Uncharacterized protein</fullName>
    </submittedName>
</protein>
<proteinExistence type="predicted"/>
<reference evidence="1 2" key="4">
    <citation type="journal article" date="2011" name="BMC Genomics">
        <title>RNA-Seq improves annotation of protein-coding genes in the cucumber genome.</title>
        <authorList>
            <person name="Li Z."/>
            <person name="Zhang Z."/>
            <person name="Yan P."/>
            <person name="Huang S."/>
            <person name="Fei Z."/>
            <person name="Lin K."/>
        </authorList>
    </citation>
    <scope>NUCLEOTIDE SEQUENCE [LARGE SCALE GENOMIC DNA]</scope>
    <source>
        <strain evidence="2">cv. 9930</strain>
    </source>
</reference>
<accession>A0A0A0KMZ1</accession>
<reference evidence="1 2" key="2">
    <citation type="journal article" date="2009" name="PLoS ONE">
        <title>An integrated genetic and cytogenetic map of the cucumber genome.</title>
        <authorList>
            <person name="Ren Y."/>
            <person name="Zhang Z."/>
            <person name="Liu J."/>
            <person name="Staub J.E."/>
            <person name="Han Y."/>
            <person name="Cheng Z."/>
            <person name="Li X."/>
            <person name="Lu J."/>
            <person name="Miao H."/>
            <person name="Kang H."/>
            <person name="Xie B."/>
            <person name="Gu X."/>
            <person name="Wang X."/>
            <person name="Du Y."/>
            <person name="Jin W."/>
            <person name="Huang S."/>
        </authorList>
    </citation>
    <scope>NUCLEOTIDE SEQUENCE [LARGE SCALE GENOMIC DNA]</scope>
    <source>
        <strain evidence="2">cv. 9930</strain>
    </source>
</reference>
<keyword evidence="2" id="KW-1185">Reference proteome</keyword>
<dbReference type="Proteomes" id="UP000029981">
    <property type="component" value="Chromosome 5"/>
</dbReference>
<gene>
    <name evidence="1" type="ORF">Csa_5G164650</name>
</gene>
<dbReference type="Gramene" id="KGN50269">
    <property type="protein sequence ID" value="KGN50269"/>
    <property type="gene ID" value="Csa_5G164650"/>
</dbReference>